<evidence type="ECO:0000313" key="9">
    <source>
        <dbReference type="EMBL" id="ADP72308.1"/>
    </source>
</evidence>
<keyword evidence="10" id="KW-1185">Reference proteome</keyword>
<accession>E3I0Y5</accession>
<protein>
    <recommendedName>
        <fullName evidence="6 7">6-phosphogluconolactonase</fullName>
        <shortName evidence="7">6PGL</shortName>
        <ecNumber evidence="5 7">3.1.1.31</ecNumber>
    </recommendedName>
</protein>
<organism evidence="9 10">
    <name type="scientific">Rhodomicrobium vannielii (strain ATCC 17100 / DSM 162 / LMG 4299 / NCIMB 10020 / ATH 3.1.1)</name>
    <dbReference type="NCBI Taxonomy" id="648757"/>
    <lineage>
        <taxon>Bacteria</taxon>
        <taxon>Pseudomonadati</taxon>
        <taxon>Pseudomonadota</taxon>
        <taxon>Alphaproteobacteria</taxon>
        <taxon>Hyphomicrobiales</taxon>
        <taxon>Hyphomicrobiaceae</taxon>
        <taxon>Rhodomicrobium</taxon>
    </lineage>
</organism>
<dbReference type="Proteomes" id="UP000001399">
    <property type="component" value="Chromosome"/>
</dbReference>
<proteinExistence type="inferred from homology"/>
<dbReference type="Gene3D" id="3.40.50.1360">
    <property type="match status" value="1"/>
</dbReference>
<dbReference type="AlphaFoldDB" id="E3I0Y5"/>
<dbReference type="GO" id="GO:0005975">
    <property type="term" value="P:carbohydrate metabolic process"/>
    <property type="evidence" value="ECO:0007669"/>
    <property type="project" value="UniProtKB-UniRule"/>
</dbReference>
<evidence type="ECO:0000313" key="10">
    <source>
        <dbReference type="Proteomes" id="UP000001399"/>
    </source>
</evidence>
<comment type="similarity">
    <text evidence="4 7">Belongs to the glucosamine/galactosamine-6-phosphate isomerase family. 6-phosphogluconolactonase subfamily.</text>
</comment>
<evidence type="ECO:0000256" key="2">
    <source>
        <dbReference type="ARBA" id="ARBA00002681"/>
    </source>
</evidence>
<comment type="pathway">
    <text evidence="3 7">Carbohydrate degradation; pentose phosphate pathway; D-ribulose 5-phosphate from D-glucose 6-phosphate (oxidative stage): step 2/3.</text>
</comment>
<evidence type="ECO:0000256" key="7">
    <source>
        <dbReference type="RuleBase" id="RU365095"/>
    </source>
</evidence>
<evidence type="ECO:0000256" key="4">
    <source>
        <dbReference type="ARBA" id="ARBA00010662"/>
    </source>
</evidence>
<dbReference type="GO" id="GO:0006098">
    <property type="term" value="P:pentose-phosphate shunt"/>
    <property type="evidence" value="ECO:0007669"/>
    <property type="project" value="UniProtKB-UniPathway"/>
</dbReference>
<keyword evidence="7" id="KW-0378">Hydrolase</keyword>
<evidence type="ECO:0000259" key="8">
    <source>
        <dbReference type="Pfam" id="PF01182"/>
    </source>
</evidence>
<dbReference type="Pfam" id="PF01182">
    <property type="entry name" value="Glucosamine_iso"/>
    <property type="match status" value="1"/>
</dbReference>
<dbReference type="InterPro" id="IPR037171">
    <property type="entry name" value="NagB/RpiA_transferase-like"/>
</dbReference>
<evidence type="ECO:0000256" key="1">
    <source>
        <dbReference type="ARBA" id="ARBA00000832"/>
    </source>
</evidence>
<dbReference type="HOGENOM" id="CLU_053947_2_1_5"/>
<dbReference type="KEGG" id="rva:Rvan_3106"/>
<dbReference type="InterPro" id="IPR006148">
    <property type="entry name" value="Glc/Gal-6P_isomerase"/>
</dbReference>
<dbReference type="RefSeq" id="WP_013420675.1">
    <property type="nucleotide sequence ID" value="NC_014664.1"/>
</dbReference>
<dbReference type="PANTHER" id="PTHR11054:SF0">
    <property type="entry name" value="6-PHOSPHOGLUCONOLACTONASE"/>
    <property type="match status" value="1"/>
</dbReference>
<evidence type="ECO:0000256" key="6">
    <source>
        <dbReference type="ARBA" id="ARBA00020337"/>
    </source>
</evidence>
<dbReference type="PANTHER" id="PTHR11054">
    <property type="entry name" value="6-PHOSPHOGLUCONOLACTONASE"/>
    <property type="match status" value="1"/>
</dbReference>
<comment type="function">
    <text evidence="2 7">Hydrolysis of 6-phosphogluconolactone to 6-phosphogluconate.</text>
</comment>
<feature type="domain" description="Glucosamine/galactosamine-6-phosphate isomerase" evidence="8">
    <location>
        <begin position="12"/>
        <end position="223"/>
    </location>
</feature>
<dbReference type="eggNOG" id="COG0363">
    <property type="taxonomic scope" value="Bacteria"/>
</dbReference>
<sequence length="234" mass="24857">MSATIERRDFVDSAALAEALASRVADALQARIGEFDRASLAVSGGRTPAAFLDALSRKLLPWDRVWVTLVDERWVPEISERSNARLVRAHLLQNEATAAHFVPLVNDAPTPEAGLAEAEALLEPLPWPLAACVLGMGGDGHTASFFPHAEGLDAALAPPPGARLAATAAQAAGEPRVTLTLPVILEASLIALHIESEPKLRVLDTARAAGPVEDMPVRAVLRASPRPVEVFWCP</sequence>
<dbReference type="NCBIfam" id="TIGR01198">
    <property type="entry name" value="pgl"/>
    <property type="match status" value="1"/>
</dbReference>
<comment type="catalytic activity">
    <reaction evidence="1 7">
        <text>6-phospho-D-glucono-1,5-lactone + H2O = 6-phospho-D-gluconate + H(+)</text>
        <dbReference type="Rhea" id="RHEA:12556"/>
        <dbReference type="ChEBI" id="CHEBI:15377"/>
        <dbReference type="ChEBI" id="CHEBI:15378"/>
        <dbReference type="ChEBI" id="CHEBI:57955"/>
        <dbReference type="ChEBI" id="CHEBI:58759"/>
        <dbReference type="EC" id="3.1.1.31"/>
    </reaction>
</comment>
<dbReference type="InterPro" id="IPR005900">
    <property type="entry name" value="6-phosphogluconolactonase_DevB"/>
</dbReference>
<name>E3I0Y5_RHOVT</name>
<dbReference type="SUPFAM" id="SSF100950">
    <property type="entry name" value="NagB/RpiA/CoA transferase-like"/>
    <property type="match status" value="1"/>
</dbReference>
<reference evidence="10" key="1">
    <citation type="journal article" date="2011" name="J. Bacteriol.">
        <title>Genome sequences of eight morphologically diverse alphaproteobacteria.</title>
        <authorList>
            <consortium name="US DOE Joint Genome Institute"/>
            <person name="Brown P.J."/>
            <person name="Kysela D.T."/>
            <person name="Buechlein A."/>
            <person name="Hemmerich C."/>
            <person name="Brun Y.V."/>
        </authorList>
    </citation>
    <scope>NUCLEOTIDE SEQUENCE [LARGE SCALE GENOMIC DNA]</scope>
    <source>
        <strain evidence="10">ATCC 17100 / ATH 3.1.1 / DSM 162 / LMG 4299</strain>
    </source>
</reference>
<dbReference type="EMBL" id="CP002292">
    <property type="protein sequence ID" value="ADP72308.1"/>
    <property type="molecule type" value="Genomic_DNA"/>
</dbReference>
<dbReference type="CDD" id="cd01400">
    <property type="entry name" value="6PGL"/>
    <property type="match status" value="1"/>
</dbReference>
<dbReference type="EC" id="3.1.1.31" evidence="5 7"/>
<evidence type="ECO:0000256" key="3">
    <source>
        <dbReference type="ARBA" id="ARBA00004961"/>
    </source>
</evidence>
<evidence type="ECO:0000256" key="5">
    <source>
        <dbReference type="ARBA" id="ARBA00013198"/>
    </source>
</evidence>
<dbReference type="GO" id="GO:0017057">
    <property type="term" value="F:6-phosphogluconolactonase activity"/>
    <property type="evidence" value="ECO:0007669"/>
    <property type="project" value="UniProtKB-UniRule"/>
</dbReference>
<gene>
    <name evidence="7" type="primary">pgl</name>
    <name evidence="9" type="ordered locus">Rvan_3106</name>
</gene>
<dbReference type="InterPro" id="IPR039104">
    <property type="entry name" value="6PGL"/>
</dbReference>
<dbReference type="STRING" id="648757.Rvan_3106"/>
<dbReference type="UniPathway" id="UPA00115">
    <property type="reaction ID" value="UER00409"/>
</dbReference>